<name>A0AAD7RAP0_9TELE</name>
<dbReference type="GO" id="GO:0004465">
    <property type="term" value="F:lipoprotein lipase activity"/>
    <property type="evidence" value="ECO:0007669"/>
    <property type="project" value="UniProtKB-EC"/>
</dbReference>
<protein>
    <recommendedName>
        <fullName evidence="6">Lipoprotein lipase</fullName>
        <ecNumber evidence="5">3.1.1.34</ecNumber>
    </recommendedName>
</protein>
<keyword evidence="12" id="KW-0479">Metal-binding</keyword>
<evidence type="ECO:0000259" key="27">
    <source>
        <dbReference type="PROSITE" id="PS50095"/>
    </source>
</evidence>
<evidence type="ECO:0000256" key="3">
    <source>
        <dbReference type="ARBA" id="ARBA00004498"/>
    </source>
</evidence>
<dbReference type="AlphaFoldDB" id="A0AAD7RAP0"/>
<dbReference type="InterPro" id="IPR016272">
    <property type="entry name" value="Lipase_LIPH"/>
</dbReference>
<comment type="subcellular location">
    <subcellularLocation>
        <location evidence="2">Cell membrane</location>
        <topology evidence="2">Peripheral membrane protein</topology>
        <orientation evidence="2">Extracellular side</orientation>
    </subcellularLocation>
    <subcellularLocation>
        <location evidence="3">Secreted</location>
        <location evidence="3">Extracellular space</location>
        <location evidence="3">Extracellular matrix</location>
    </subcellularLocation>
</comment>
<dbReference type="Pfam" id="PF00151">
    <property type="entry name" value="Lipase"/>
    <property type="match status" value="1"/>
</dbReference>
<keyword evidence="20" id="KW-1015">Disulfide bond</keyword>
<dbReference type="EMBL" id="JAINUG010000380">
    <property type="protein sequence ID" value="KAJ8372908.1"/>
    <property type="molecule type" value="Genomic_DNA"/>
</dbReference>
<dbReference type="EC" id="3.1.1.34" evidence="5"/>
<evidence type="ECO:0000256" key="14">
    <source>
        <dbReference type="ARBA" id="ARBA00022801"/>
    </source>
</evidence>
<feature type="active site" description="Nucleophile" evidence="23">
    <location>
        <position position="166"/>
    </location>
</feature>
<evidence type="ECO:0000256" key="24">
    <source>
        <dbReference type="PROSITE-ProRule" id="PRU00152"/>
    </source>
</evidence>
<evidence type="ECO:0000256" key="6">
    <source>
        <dbReference type="ARBA" id="ARBA00018617"/>
    </source>
</evidence>
<keyword evidence="8" id="KW-0162">Chylomicron</keyword>
<dbReference type="Pfam" id="PF01477">
    <property type="entry name" value="PLAT"/>
    <property type="match status" value="1"/>
</dbReference>
<evidence type="ECO:0000256" key="5">
    <source>
        <dbReference type="ARBA" id="ARBA00013181"/>
    </source>
</evidence>
<dbReference type="InterPro" id="IPR036392">
    <property type="entry name" value="PLAT/LH2_dom_sf"/>
</dbReference>
<sequence>MGKEIIWMLIISIYSVKTSATIPTTTEGASFNNSTDWIEDYSDVESKFSLRTAQVPDEDLCYLVPGQPRTIAECEFKPDAQTFVIIHGWTVTGMYESWLPKLVTALFEREPSANVVVVDWLGRAQQHYPTSAADTRLVGRDVAKFIDWIEAELDYPWEKFHLLGYSLGAHVAGVAGLLSKNKIYRITGLDPAGPGFEHADAQTTLFGIQRPVGHVDIYPNGGDAQPGCDFRSTLLMIAKSGIYNMDQLLKCSHERSVHLFIDSLVNAERQSLAFRCSSKEAFNRGLCLSCRGNRCTKLGYDAHPCAPPRSLTMYLRTREAMPYKVFHYQVKVHLFCQEEVTLRDQPLKVSLYGTLGDKEDIRIILPIMQSNSTMSFLVTSDVAVGDLLRVELQWEKDYVYKFWERSSNTEFRVRRLRIKAGETQARVIFVPRDGEFAALSRGAGYFTFIRSTEDEEGRKQERLHRLRRTGSLFRQSGAA</sequence>
<feature type="chain" id="PRO_5042082804" description="Lipoprotein lipase" evidence="26">
    <location>
        <begin position="21"/>
        <end position="479"/>
    </location>
</feature>
<feature type="signal peptide" evidence="26">
    <location>
        <begin position="1"/>
        <end position="20"/>
    </location>
</feature>
<dbReference type="InterPro" id="IPR013818">
    <property type="entry name" value="Lipase"/>
</dbReference>
<feature type="active site" description="Charge relay system" evidence="23">
    <location>
        <position position="253"/>
    </location>
</feature>
<feature type="domain" description="PLAT" evidence="27">
    <location>
        <begin position="326"/>
        <end position="449"/>
    </location>
</feature>
<dbReference type="CDD" id="cd00707">
    <property type="entry name" value="Pancreat_lipase_like"/>
    <property type="match status" value="1"/>
</dbReference>
<dbReference type="InterPro" id="IPR033906">
    <property type="entry name" value="Lipase_N"/>
</dbReference>
<evidence type="ECO:0000256" key="13">
    <source>
        <dbReference type="ARBA" id="ARBA00022729"/>
    </source>
</evidence>
<dbReference type="PRINTS" id="PR00821">
    <property type="entry name" value="TAGLIPASE"/>
</dbReference>
<evidence type="ECO:0000256" key="8">
    <source>
        <dbReference type="ARBA" id="ARBA00022513"/>
    </source>
</evidence>
<keyword evidence="7" id="KW-1003">Cell membrane</keyword>
<evidence type="ECO:0000256" key="23">
    <source>
        <dbReference type="PIRSR" id="PIRSR000865-1"/>
    </source>
</evidence>
<proteinExistence type="inferred from homology"/>
<evidence type="ECO:0000256" key="11">
    <source>
        <dbReference type="ARBA" id="ARBA00022674"/>
    </source>
</evidence>
<dbReference type="GO" id="GO:0046872">
    <property type="term" value="F:metal ion binding"/>
    <property type="evidence" value="ECO:0007669"/>
    <property type="project" value="UniProtKB-KW"/>
</dbReference>
<dbReference type="GO" id="GO:0034185">
    <property type="term" value="F:apolipoprotein binding"/>
    <property type="evidence" value="ECO:0007669"/>
    <property type="project" value="TreeGrafter"/>
</dbReference>
<keyword evidence="13 26" id="KW-0732">Signal</keyword>
<keyword evidence="15" id="KW-0106">Calcium</keyword>
<keyword evidence="14" id="KW-0378">Hydrolase</keyword>
<evidence type="ECO:0000313" key="28">
    <source>
        <dbReference type="EMBL" id="KAJ8372908.1"/>
    </source>
</evidence>
<accession>A0AAD7RAP0</accession>
<evidence type="ECO:0000256" key="12">
    <source>
        <dbReference type="ARBA" id="ARBA00022723"/>
    </source>
</evidence>
<keyword evidence="18" id="KW-0443">Lipid metabolism</keyword>
<dbReference type="InterPro" id="IPR000734">
    <property type="entry name" value="TAG_lipase"/>
</dbReference>
<dbReference type="InterPro" id="IPR001024">
    <property type="entry name" value="PLAT/LH2_dom"/>
</dbReference>
<dbReference type="Proteomes" id="UP001221898">
    <property type="component" value="Unassembled WGS sequence"/>
</dbReference>
<keyword evidence="29" id="KW-1185">Reference proteome</keyword>
<evidence type="ECO:0000256" key="4">
    <source>
        <dbReference type="ARBA" id="ARBA00010701"/>
    </source>
</evidence>
<dbReference type="SUPFAM" id="SSF49723">
    <property type="entry name" value="Lipase/lipooxygenase domain (PLAT/LH2 domain)"/>
    <property type="match status" value="1"/>
</dbReference>
<comment type="caution">
    <text evidence="28">The sequence shown here is derived from an EMBL/GenBank/DDBJ whole genome shotgun (WGS) entry which is preliminary data.</text>
</comment>
<comment type="catalytic activity">
    <reaction evidence="1">
        <text>a triacylglycerol + H2O = a diacylglycerol + a fatty acid + H(+)</text>
        <dbReference type="Rhea" id="RHEA:12044"/>
        <dbReference type="ChEBI" id="CHEBI:15377"/>
        <dbReference type="ChEBI" id="CHEBI:15378"/>
        <dbReference type="ChEBI" id="CHEBI:17855"/>
        <dbReference type="ChEBI" id="CHEBI:18035"/>
        <dbReference type="ChEBI" id="CHEBI:28868"/>
        <dbReference type="EC" id="3.1.1.34"/>
    </reaction>
</comment>
<evidence type="ECO:0000256" key="1">
    <source>
        <dbReference type="ARBA" id="ARBA00000137"/>
    </source>
</evidence>
<dbReference type="Gene3D" id="2.60.60.20">
    <property type="entry name" value="PLAT/LH2 domain"/>
    <property type="match status" value="1"/>
</dbReference>
<comment type="caution">
    <text evidence="24">Lacks conserved residue(s) required for the propagation of feature annotation.</text>
</comment>
<dbReference type="GO" id="GO:0042627">
    <property type="term" value="C:chylomicron"/>
    <property type="evidence" value="ECO:0007669"/>
    <property type="project" value="UniProtKB-KW"/>
</dbReference>
<organism evidence="28 29">
    <name type="scientific">Aldrovandia affinis</name>
    <dbReference type="NCBI Taxonomy" id="143900"/>
    <lineage>
        <taxon>Eukaryota</taxon>
        <taxon>Metazoa</taxon>
        <taxon>Chordata</taxon>
        <taxon>Craniata</taxon>
        <taxon>Vertebrata</taxon>
        <taxon>Euteleostomi</taxon>
        <taxon>Actinopterygii</taxon>
        <taxon>Neopterygii</taxon>
        <taxon>Teleostei</taxon>
        <taxon>Notacanthiformes</taxon>
        <taxon>Halosauridae</taxon>
        <taxon>Aldrovandia</taxon>
    </lineage>
</organism>
<dbReference type="PIRSF" id="PIRSF000865">
    <property type="entry name" value="Lipoprotein_lipase_LIPH"/>
    <property type="match status" value="1"/>
</dbReference>
<evidence type="ECO:0000256" key="26">
    <source>
        <dbReference type="SAM" id="SignalP"/>
    </source>
</evidence>
<evidence type="ECO:0000256" key="19">
    <source>
        <dbReference type="ARBA" id="ARBA00023136"/>
    </source>
</evidence>
<keyword evidence="10" id="KW-0272">Extracellular matrix</keyword>
<dbReference type="Gene3D" id="3.40.50.1820">
    <property type="entry name" value="alpha/beta hydrolase"/>
    <property type="match status" value="1"/>
</dbReference>
<dbReference type="InterPro" id="IPR029058">
    <property type="entry name" value="AB_hydrolase_fold"/>
</dbReference>
<dbReference type="GO" id="GO:0005886">
    <property type="term" value="C:plasma membrane"/>
    <property type="evidence" value="ECO:0007669"/>
    <property type="project" value="UniProtKB-SubCell"/>
</dbReference>
<feature type="active site" description="Charge relay system" evidence="23">
    <location>
        <position position="190"/>
    </location>
</feature>
<evidence type="ECO:0000256" key="16">
    <source>
        <dbReference type="ARBA" id="ARBA00022963"/>
    </source>
</evidence>
<dbReference type="PANTHER" id="PTHR11610">
    <property type="entry name" value="LIPASE"/>
    <property type="match status" value="1"/>
</dbReference>
<dbReference type="PROSITE" id="PS50095">
    <property type="entry name" value="PLAT"/>
    <property type="match status" value="1"/>
</dbReference>
<evidence type="ECO:0000256" key="7">
    <source>
        <dbReference type="ARBA" id="ARBA00022475"/>
    </source>
</evidence>
<evidence type="ECO:0000256" key="20">
    <source>
        <dbReference type="ARBA" id="ARBA00023157"/>
    </source>
</evidence>
<keyword evidence="16" id="KW-0442">Lipid degradation</keyword>
<dbReference type="PRINTS" id="PR00822">
    <property type="entry name" value="LIPOLIPASE"/>
</dbReference>
<evidence type="ECO:0000256" key="17">
    <source>
        <dbReference type="ARBA" id="ARBA00023074"/>
    </source>
</evidence>
<keyword evidence="19" id="KW-0472">Membrane</keyword>
<dbReference type="GO" id="GO:0034372">
    <property type="term" value="P:very-low-density lipoprotein particle remodeling"/>
    <property type="evidence" value="ECO:0007669"/>
    <property type="project" value="TreeGrafter"/>
</dbReference>
<dbReference type="GO" id="GO:0034361">
    <property type="term" value="C:very-low-density lipoprotein particle"/>
    <property type="evidence" value="ECO:0007669"/>
    <property type="project" value="UniProtKB-KW"/>
</dbReference>
<keyword evidence="9" id="KW-0964">Secreted</keyword>
<dbReference type="GO" id="GO:0008201">
    <property type="term" value="F:heparin binding"/>
    <property type="evidence" value="ECO:0007669"/>
    <property type="project" value="UniProtKB-KW"/>
</dbReference>
<evidence type="ECO:0000256" key="15">
    <source>
        <dbReference type="ARBA" id="ARBA00022837"/>
    </source>
</evidence>
<reference evidence="28" key="1">
    <citation type="journal article" date="2023" name="Science">
        <title>Genome structures resolve the early diversification of teleost fishes.</title>
        <authorList>
            <person name="Parey E."/>
            <person name="Louis A."/>
            <person name="Montfort J."/>
            <person name="Bouchez O."/>
            <person name="Roques C."/>
            <person name="Iampietro C."/>
            <person name="Lluch J."/>
            <person name="Castinel A."/>
            <person name="Donnadieu C."/>
            <person name="Desvignes T."/>
            <person name="Floi Bucao C."/>
            <person name="Jouanno E."/>
            <person name="Wen M."/>
            <person name="Mejri S."/>
            <person name="Dirks R."/>
            <person name="Jansen H."/>
            <person name="Henkel C."/>
            <person name="Chen W.J."/>
            <person name="Zahm M."/>
            <person name="Cabau C."/>
            <person name="Klopp C."/>
            <person name="Thompson A.W."/>
            <person name="Robinson-Rechavi M."/>
            <person name="Braasch I."/>
            <person name="Lecointre G."/>
            <person name="Bobe J."/>
            <person name="Postlethwait J.H."/>
            <person name="Berthelot C."/>
            <person name="Roest Crollius H."/>
            <person name="Guiguen Y."/>
        </authorList>
    </citation>
    <scope>NUCLEOTIDE SEQUENCE</scope>
    <source>
        <strain evidence="28">NC1722</strain>
    </source>
</reference>
<gene>
    <name evidence="28" type="ORF">AAFF_G00275580</name>
</gene>
<evidence type="ECO:0000256" key="18">
    <source>
        <dbReference type="ARBA" id="ARBA00023098"/>
    </source>
</evidence>
<evidence type="ECO:0000256" key="25">
    <source>
        <dbReference type="RuleBase" id="RU004262"/>
    </source>
</evidence>
<comment type="similarity">
    <text evidence="4 25">Belongs to the AB hydrolase superfamily. Lipase family.</text>
</comment>
<keyword evidence="21" id="KW-0325">Glycoprotein</keyword>
<dbReference type="SMART" id="SM00308">
    <property type="entry name" value="LH2"/>
    <property type="match status" value="1"/>
</dbReference>
<keyword evidence="11" id="KW-0358">Heparin-binding</keyword>
<evidence type="ECO:0000256" key="2">
    <source>
        <dbReference type="ARBA" id="ARBA00004296"/>
    </source>
</evidence>
<evidence type="ECO:0000313" key="29">
    <source>
        <dbReference type="Proteomes" id="UP001221898"/>
    </source>
</evidence>
<evidence type="ECO:0000256" key="21">
    <source>
        <dbReference type="ARBA" id="ARBA00023180"/>
    </source>
</evidence>
<dbReference type="GO" id="GO:0016042">
    <property type="term" value="P:lipid catabolic process"/>
    <property type="evidence" value="ECO:0007669"/>
    <property type="project" value="UniProtKB-KW"/>
</dbReference>
<evidence type="ECO:0000256" key="9">
    <source>
        <dbReference type="ARBA" id="ARBA00022525"/>
    </source>
</evidence>
<keyword evidence="17" id="KW-0944">Nitration</keyword>
<dbReference type="SUPFAM" id="SSF53474">
    <property type="entry name" value="alpha/beta-Hydrolases"/>
    <property type="match status" value="1"/>
</dbReference>
<dbReference type="InterPro" id="IPR002330">
    <property type="entry name" value="Lipo_Lipase"/>
</dbReference>
<dbReference type="PANTHER" id="PTHR11610:SF3">
    <property type="entry name" value="LIPOPROTEIN LIPASE"/>
    <property type="match status" value="1"/>
</dbReference>
<evidence type="ECO:0000256" key="22">
    <source>
        <dbReference type="ARBA" id="ARBA00023313"/>
    </source>
</evidence>
<keyword evidence="22" id="KW-0850">VLDL</keyword>
<evidence type="ECO:0000256" key="10">
    <source>
        <dbReference type="ARBA" id="ARBA00022530"/>
    </source>
</evidence>